<organism evidence="2 3">
    <name type="scientific">Saccharothrix texasensis</name>
    <dbReference type="NCBI Taxonomy" id="103734"/>
    <lineage>
        <taxon>Bacteria</taxon>
        <taxon>Bacillati</taxon>
        <taxon>Actinomycetota</taxon>
        <taxon>Actinomycetes</taxon>
        <taxon>Pseudonocardiales</taxon>
        <taxon>Pseudonocardiaceae</taxon>
        <taxon>Saccharothrix</taxon>
    </lineage>
</organism>
<dbReference type="RefSeq" id="WP_123746827.1">
    <property type="nucleotide sequence ID" value="NZ_RJKM01000001.1"/>
</dbReference>
<sequence>MLLRLAYLGVTNAFTLLRLLPMSDRDKDTEILALRHQITILQRQLGDARPRFSPSDRAFLAALLHRLPADALRRLRLLVRPETVLRWHRDLLARHHAARSRPKRPGRPRTVRSIRLLVLRLPRENPTWGYRRIHGELLVLGVKVAASTVWQILKDTGTDPTPQRTTTTWPAFLRSQADAVPAGNPIHAGESAIGARTRYGP</sequence>
<evidence type="ECO:0000313" key="2">
    <source>
        <dbReference type="EMBL" id="ROP41782.1"/>
    </source>
</evidence>
<dbReference type="Proteomes" id="UP000268727">
    <property type="component" value="Unassembled WGS sequence"/>
</dbReference>
<protein>
    <recommendedName>
        <fullName evidence="4">Homeodomain-containing protein</fullName>
    </recommendedName>
</protein>
<keyword evidence="3" id="KW-1185">Reference proteome</keyword>
<dbReference type="OrthoDB" id="1551204at2"/>
<comment type="caution">
    <text evidence="2">The sequence shown here is derived from an EMBL/GenBank/DDBJ whole genome shotgun (WGS) entry which is preliminary data.</text>
</comment>
<feature type="region of interest" description="Disordered" evidence="1">
    <location>
        <begin position="181"/>
        <end position="201"/>
    </location>
</feature>
<dbReference type="EMBL" id="RJKM01000001">
    <property type="protein sequence ID" value="ROP41782.1"/>
    <property type="molecule type" value="Genomic_DNA"/>
</dbReference>
<evidence type="ECO:0000256" key="1">
    <source>
        <dbReference type="SAM" id="MobiDB-lite"/>
    </source>
</evidence>
<gene>
    <name evidence="2" type="ORF">EDD40_7233</name>
</gene>
<dbReference type="AlphaFoldDB" id="A0A3N1HHJ2"/>
<name>A0A3N1HHJ2_9PSEU</name>
<evidence type="ECO:0008006" key="4">
    <source>
        <dbReference type="Google" id="ProtNLM"/>
    </source>
</evidence>
<evidence type="ECO:0000313" key="3">
    <source>
        <dbReference type="Proteomes" id="UP000268727"/>
    </source>
</evidence>
<accession>A0A3N1HHJ2</accession>
<reference evidence="2 3" key="1">
    <citation type="submission" date="2018-11" db="EMBL/GenBank/DDBJ databases">
        <title>Sequencing the genomes of 1000 actinobacteria strains.</title>
        <authorList>
            <person name="Klenk H.-P."/>
        </authorList>
    </citation>
    <scope>NUCLEOTIDE SEQUENCE [LARGE SCALE GENOMIC DNA]</scope>
    <source>
        <strain evidence="2 3">DSM 44231</strain>
    </source>
</reference>
<proteinExistence type="predicted"/>